<dbReference type="PANTHER" id="PTHR32305:SF15">
    <property type="entry name" value="PROTEIN RHSA-RELATED"/>
    <property type="match status" value="1"/>
</dbReference>
<proteinExistence type="predicted"/>
<dbReference type="EMBL" id="UNSC01000011">
    <property type="protein sequence ID" value="SZD74332.1"/>
    <property type="molecule type" value="Genomic_DNA"/>
</dbReference>
<dbReference type="InterPro" id="IPR028994">
    <property type="entry name" value="Integrin_alpha_N"/>
</dbReference>
<keyword evidence="4" id="KW-0843">Virulence</keyword>
<gene>
    <name evidence="9" type="primary">wapA_4</name>
    <name evidence="9" type="ORF">SAMEA104719789_01758</name>
</gene>
<evidence type="ECO:0000259" key="8">
    <source>
        <dbReference type="Pfam" id="PF25023"/>
    </source>
</evidence>
<dbReference type="Pfam" id="PF05593">
    <property type="entry name" value="RHS_repeat"/>
    <property type="match status" value="1"/>
</dbReference>
<dbReference type="InterPro" id="IPR006530">
    <property type="entry name" value="YD"/>
</dbReference>
<reference evidence="9 10" key="1">
    <citation type="submission" date="2018-09" db="EMBL/GenBank/DDBJ databases">
        <authorList>
            <consortium name="Pathogen Informatics"/>
        </authorList>
    </citation>
    <scope>NUCLEOTIDE SEQUENCE [LARGE SCALE GENOMIC DNA]</scope>
    <source>
        <strain evidence="9 10">OH-22767</strain>
    </source>
</reference>
<feature type="domain" description="Teneurin-like YD-shell" evidence="8">
    <location>
        <begin position="2293"/>
        <end position="2561"/>
    </location>
</feature>
<dbReference type="GO" id="GO:0005576">
    <property type="term" value="C:extracellular region"/>
    <property type="evidence" value="ECO:0007669"/>
    <property type="project" value="UniProtKB-SubCell"/>
</dbReference>
<feature type="compositionally biased region" description="Low complexity" evidence="5">
    <location>
        <begin position="1382"/>
        <end position="1394"/>
    </location>
</feature>
<dbReference type="InterPro" id="IPR056823">
    <property type="entry name" value="TEN-like_YD-shell"/>
</dbReference>
<keyword evidence="6" id="KW-0812">Transmembrane</keyword>
<dbReference type="InterPro" id="IPR003284">
    <property type="entry name" value="Sal_SpvB"/>
</dbReference>
<feature type="compositionally biased region" description="Pro residues" evidence="5">
    <location>
        <begin position="2696"/>
        <end position="2714"/>
    </location>
</feature>
<keyword evidence="10" id="KW-1185">Reference proteome</keyword>
<evidence type="ECO:0000313" key="9">
    <source>
        <dbReference type="EMBL" id="SZD74332.1"/>
    </source>
</evidence>
<dbReference type="InterPro" id="IPR050708">
    <property type="entry name" value="T6SS_VgrG/RHS"/>
</dbReference>
<keyword evidence="2" id="KW-0964">Secreted</keyword>
<feature type="domain" description="Insecticide toxin TcdB middle/N-terminal" evidence="7">
    <location>
        <begin position="1577"/>
        <end position="1700"/>
    </location>
</feature>
<dbReference type="SUPFAM" id="SSF69318">
    <property type="entry name" value="Integrin alpha N-terminal domain"/>
    <property type="match status" value="1"/>
</dbReference>
<organism evidence="9 10">
    <name type="scientific">Candidatus Ornithobacterium hominis</name>
    <dbReference type="NCBI Taxonomy" id="2497989"/>
    <lineage>
        <taxon>Bacteria</taxon>
        <taxon>Pseudomonadati</taxon>
        <taxon>Bacteroidota</taxon>
        <taxon>Flavobacteriia</taxon>
        <taxon>Flavobacteriales</taxon>
        <taxon>Weeksellaceae</taxon>
        <taxon>Ornithobacterium</taxon>
    </lineage>
</organism>
<dbReference type="InterPro" id="IPR022045">
    <property type="entry name" value="TcdB_toxin_mid/N"/>
</dbReference>
<sequence>MFISCINMRKKYIYHIFLFLGISASLGAVTYASRHLDFFSTKEIENKNKPDTTEEHPSLSSKLVTPSSAAVISQKGFWAEFPEGSVSKALRVSVSALNKRNLPALGSNIINLTKNAEGYRMRPRGILFEKEISIEIAYDKTKIPEGYTEKDISIFFYDRAKKRWQKLPQSEVKSHLAESVSGKTKESSAFIAGIIKLPESPDTSGFTPTSIRGLKAASPFVGVQSVSPPSASPDGSASTSFSIDLPAGRAGMQPGLSIQYSSNGGQSWLGTGWNLTLPSLSIDTRWGAPRYDAQYETESYILSGEELLPNTHRNEWENRTTNKRFYPRREGGFNQIIRKGNHPNNYHWMVKSKSGVTFYYGRDENSIVASSVLADPQGNIGHWAIFSQKDLKGNSIHYEYVKDGGVLYPKSIYYTGKNNTKGAYSVHFITDKDLGENLRNDVQISARLGFKQQHDRLLRKIEIKYSGQMVRSYELVYREGAFKKTLLKEIRSYDAEGQLFYTNKMDYYDDVHDSNGNYIPFGAFKTWQVPSDNIAYTILGIDGFSGKPTLVGTSNSESGGVNFRVGVGITGIGRFNNNTLGGGGGSNWGSTHSKVLFQDIDGDNLPDKIYIDGSSVYYRKNLTALGTEDFGPKIPINLSSLGRTKSNSYNFGVDLMVNLSDKVGFPIGYNKQVSKSITESYFMDFNGDGLVDFANRGTIYYNRLVNGIPTFSPNSTGTPSPILNTGTLSISGTTGITREELERNNPLHDVVRTWKAPVAGRISISHTYKLIEDLSPKRAEYTKNDGTPKADGVKLYFQHKGNLVWQEDITADDYALKFKTEELNVQKGDVLYFRVSSKEDGNYDKTFWKPEITYTSLAAAQDENSLDLKKYTIEDILFSSEQMYAFSSDTRPTLRGNFVKGATTDGIKLKFYKIDLTHGSKTLVHEQYFSEAAATYDLSLIPLGSFQQAEALKVEIESETEINWRNIDFRPSIEYVDGERRNVSHPISADFKIYEKLDNFYTPRYMMPSQKGKLRIHLYSATPPTSPTPAPAPGTPPTSGDILLTAKQEGKVVARKRYKVVNGILSLNPKPSDIVSDSVVLGKEVFLEANVSNKKMKEFLDDHHFEIKAQIKDSIRLAKTDPRYTPTHRHHIATSIQQHKDYGVYIPFEEPHSEVKFGKAFRGWGSFVLNGTKASSIIDQSLLVENYGNYDSSNPPNVDPSQHDGSIARPEMEVSSHYFIRTKGNTPISRFTGIEDDIYISREEFSPSRLGENDIIQYLDTSLPVLSGGSGRALNMINEGRSEVFSIGANLGGGSVGIGSSRGSGDTYIKETMADFNGDRFPDFVRGGFVQYTTPRGGISGQTAGIGDFTHSKSSNRGGSMNGTYVHPLAKSSASKNTEKSTQQQQNTATQGAQDADKAKATLGLSGGISSGEDHAEHTYTDINGDGLADRVTSSSVAYNTGYGFWSPEPWNFGTLNKGESTDTSGGSSLGYSKQSGSFTGGYSYGKSITDMKTQLLDMTGDGLADKVIYQDHGTLVYPNLGNRWDTTPLFIPRTAGRPVGRNVSISHGGGVNLSFGFNIPAIFVRLSFTEGGSYGTNTNRVEATFLDVDGDGNLDYVLSEDENDLRVAYSNIRRTNMLKRVETATGSWFEIDYERKKPTYENPNSQWVLKEVKVFDGYTGDGEDYAISRFEYNKPYYDRRERSFYGYGEVKQKQINPQDGTVLRTSVQEYYNEDFFRKSQLKKSTTFDKNGAKLSESNVTYHIADAQSGAVIPSNQLSLPQMDTKSVFIAPKEERERVYEQSDYLEKKTEKHYDRVGNIVKYIDHGAGKPSDKIEADIRYYESATPYFGGIAQSIIVKDANGEVRKREADIHPQTAEVIKIRQFSGVGIYTETQLSYDEYGNLIQVTGAENEKGQRSQLSYQYNPETHSHITKIKDHFGYENTMEYDYRFGAPVKTTDRNGESMLYTLDAKGRTISILGPKEAKAGKPYTIRYEYPNLNQSRPAGQLPYALTRNYDPEHNRAIETYAYADGLGRAVQVKKTASIFKGRGLADEEKHIISGKQIYDALGRVVETYYPFTASVQSQLVPAPSSSIPPTKTLYDEKDRPVEQILPDGSSVKMAYKIAHHKGENTLHTTQTDALNRQSHTYTDAQGRVLTQVQPDGTETHFEYSAIGELTKVTDTQGHQTLSEYDLLGRRTKLVHPDAGTTILVYDKAGNLIKRQTSQIREEMPDGYITYHYDYNRLQEIKYPKYPENNVRYHYGAQNEQAGRRGRLWLVEDASGGTEYFYGDMGEVTKEIRSLRIKPVEVQTYVTQYEYDSWNRIQKLVYPDGERLDFGYNIAGNLTSLKGYKAPEGTAPSEEHAYTYLKQQGYDEFEQKVYRLYGNDTETRYHYDPVMRRLEQLKAESLTPAGGVGSFLIQNNRYAYDLVGNILKVENQLPIIRNALGGASSYEYQYDNLNRLTLAKGNYTGELTSASYELKMSYNNLNSITKKELNHLSGGVQKGYTLDYSYNNPSHPHAPSEIMEMGKPKARTYQYDGNGNPLYYEESKSFRAMVWDEENRLRGINDNGKLHLYTYDHTGERAVKSSGESSTVVTNGLTSAVITHMDDYTAYVNPYFVVQKGRFTKHYFEGSSRIVSKLGEGTFVHKNTGIMAGGIDYIRQSVQMQEVRDRYIKESLTPPGPPTQHGIYASPEWTGQPYPSLGWQSIRQDQEPPEGWPRPPKFNEPGDVPGPPVQYGDPITPQTVKAGYGFVDNGIREKNLYYYHPDHLGSSSYITDREGRITQHTEYIAFGEVLFEEHSTSKTMPYLFNGKELDSETGLYYYGARYYDPKVSTFVNVDPLAEKAPNWTPYRYGFNNPIRYTDPDGHWEWDAMGNLIAQKGDNSYTLAKFLGTSQMNAMIILKRGGVTANTKGILNLKEGQMFSKNSLWVGTKSATGPVVNNTEEATNLYFNGKGASADVGDQSTIQLLSSEKFQEKHAKITSVKVQPTGYFSVDLTNETFHIGRTNVDYSVSDNGKSSSVTYTLFARDGFWDPNFIAERTLGRVFDRYKPDGKGPNLEVRGGTPYDYKTRKRTFFFKPVK</sequence>
<evidence type="ECO:0000256" key="6">
    <source>
        <dbReference type="SAM" id="Phobius"/>
    </source>
</evidence>
<evidence type="ECO:0000313" key="10">
    <source>
        <dbReference type="Proteomes" id="UP000262142"/>
    </source>
</evidence>
<evidence type="ECO:0000256" key="4">
    <source>
        <dbReference type="ARBA" id="ARBA00023026"/>
    </source>
</evidence>
<dbReference type="InterPro" id="IPR022385">
    <property type="entry name" value="Rhs_assc_core"/>
</dbReference>
<keyword evidence="6" id="KW-0472">Membrane</keyword>
<evidence type="ECO:0000256" key="3">
    <source>
        <dbReference type="ARBA" id="ARBA00022737"/>
    </source>
</evidence>
<keyword evidence="6" id="KW-1133">Transmembrane helix</keyword>
<feature type="region of interest" description="Disordered" evidence="5">
    <location>
        <begin position="1336"/>
        <end position="1427"/>
    </location>
</feature>
<evidence type="ECO:0000259" key="7">
    <source>
        <dbReference type="Pfam" id="PF12256"/>
    </source>
</evidence>
<feature type="compositionally biased region" description="Polar residues" evidence="5">
    <location>
        <begin position="1352"/>
        <end position="1363"/>
    </location>
</feature>
<evidence type="ECO:0000256" key="1">
    <source>
        <dbReference type="ARBA" id="ARBA00004613"/>
    </source>
</evidence>
<dbReference type="Gene3D" id="2.180.10.10">
    <property type="entry name" value="RHS repeat-associated core"/>
    <property type="match status" value="3"/>
</dbReference>
<dbReference type="NCBIfam" id="TIGR01643">
    <property type="entry name" value="YD_repeat_2x"/>
    <property type="match status" value="1"/>
</dbReference>
<keyword evidence="3" id="KW-0677">Repeat</keyword>
<accession>A0A383U330</accession>
<dbReference type="NCBIfam" id="TIGR03696">
    <property type="entry name" value="Rhs_assc_core"/>
    <property type="match status" value="1"/>
</dbReference>
<evidence type="ECO:0000256" key="2">
    <source>
        <dbReference type="ARBA" id="ARBA00022525"/>
    </source>
</evidence>
<dbReference type="InterPro" id="IPR031325">
    <property type="entry name" value="RHS_repeat"/>
</dbReference>
<name>A0A383U330_9FLAO</name>
<comment type="subcellular location">
    <subcellularLocation>
        <location evidence="1">Secreted</location>
    </subcellularLocation>
</comment>
<protein>
    <submittedName>
        <fullName evidence="9">Cell wall-associated polypeptide CWBP200</fullName>
    </submittedName>
</protein>
<dbReference type="Proteomes" id="UP000262142">
    <property type="component" value="Unassembled WGS sequence"/>
</dbReference>
<evidence type="ECO:0000256" key="5">
    <source>
        <dbReference type="SAM" id="MobiDB-lite"/>
    </source>
</evidence>
<dbReference type="PANTHER" id="PTHR32305">
    <property type="match status" value="1"/>
</dbReference>
<feature type="region of interest" description="Disordered" evidence="5">
    <location>
        <begin position="2681"/>
        <end position="2715"/>
    </location>
</feature>
<dbReference type="Pfam" id="PF12256">
    <property type="entry name" value="TcdB_toxin_midN"/>
    <property type="match status" value="1"/>
</dbReference>
<dbReference type="GO" id="GO:0005737">
    <property type="term" value="C:cytoplasm"/>
    <property type="evidence" value="ECO:0007669"/>
    <property type="project" value="InterPro"/>
</dbReference>
<dbReference type="Pfam" id="PF03534">
    <property type="entry name" value="SpvB"/>
    <property type="match status" value="1"/>
</dbReference>
<dbReference type="Pfam" id="PF25023">
    <property type="entry name" value="TEN_YD-shell"/>
    <property type="match status" value="1"/>
</dbReference>
<feature type="transmembrane region" description="Helical" evidence="6">
    <location>
        <begin position="12"/>
        <end position="32"/>
    </location>
</feature>